<dbReference type="Proteomes" id="UP000220904">
    <property type="component" value="Unassembled WGS sequence"/>
</dbReference>
<dbReference type="InterPro" id="IPR036278">
    <property type="entry name" value="Sialidase_sf"/>
</dbReference>
<gene>
    <name evidence="1" type="ORF">CHR60_09990</name>
</gene>
<dbReference type="CDD" id="cd15482">
    <property type="entry name" value="Sialidase_non-viral"/>
    <property type="match status" value="1"/>
</dbReference>
<dbReference type="AlphaFoldDB" id="A0A2A7B6S1"/>
<dbReference type="EMBL" id="NOUV01000014">
    <property type="protein sequence ID" value="PDX87031.1"/>
    <property type="molecule type" value="Genomic_DNA"/>
</dbReference>
<evidence type="ECO:0000313" key="1">
    <source>
        <dbReference type="EMBL" id="PDX87031.1"/>
    </source>
</evidence>
<dbReference type="RefSeq" id="WP_097792853.1">
    <property type="nucleotide sequence ID" value="NZ_NOUV01000014.1"/>
</dbReference>
<organism evidence="1 2">
    <name type="scientific">Faecalibacterium prausnitzii</name>
    <dbReference type="NCBI Taxonomy" id="853"/>
    <lineage>
        <taxon>Bacteria</taxon>
        <taxon>Bacillati</taxon>
        <taxon>Bacillota</taxon>
        <taxon>Clostridia</taxon>
        <taxon>Eubacteriales</taxon>
        <taxon>Oscillospiraceae</taxon>
        <taxon>Faecalibacterium</taxon>
    </lineage>
</organism>
<accession>A0A2A7B6S1</accession>
<comment type="caution">
    <text evidence="1">The sequence shown here is derived from an EMBL/GenBank/DDBJ whole genome shotgun (WGS) entry which is preliminary data.</text>
</comment>
<dbReference type="Gene3D" id="2.120.10.10">
    <property type="match status" value="1"/>
</dbReference>
<proteinExistence type="predicted"/>
<sequence length="651" mass="72983">MREIKIDFDNPGLPQRLDVVENDAQSRFFKAVLYKDGKAYAAPSGATYSIMYRGFGPQNEGWYDTINDGAGKRAVCSVSGNVVTCEIARQALRVPGHVSVVLCVTGSNGYMLHGWPIDCNCRNDNYTGGTSVESFFYITQVTNADWTSAIQTWEELKNMIDPTLSLSGKAADAAKVGEAVNNVIDDLQNTQNILNTQNITNTLSWESGGYTKKGEKIDGNAIRNVDSYEIYKTAYIVLKDKKNYSLRVIKYNLDRVYIGVVNNKSSDYKITETARYKIAIECKTSTPVTPEMVSKIISIEKIIDNNFASKEDIKQSDNTYANQFNNVIIAIGDGIYNKAYSVTSQNLYNSWPFVAPLYGHFICLYTKGSSHVDATSADIYMSQSKNGVVWSKEEKIISTQNTRDTVTGIGNDTNGNIIFWNRVGDASYPTKFELYRTSDGNTFEKISEPNFSYMCSHIGDIINIPNLGLMCFWNTYRHNNSNFGYMISVDNGLTWTQKVIQSYSEWKKCPTEFTLAYIGNNKIIAMGRSEEDVGAMTQVTSIDNGSTWIVNTTNITDVWLSTPSFVYKDNGYLHLYYYDRKTGKLKRRVSIADNVFSNPTNWNEPVILSSGEKWSNSGNANATKFEYNNNVLVSYYSGNDNTTNIYSVVTS</sequence>
<evidence type="ECO:0000313" key="2">
    <source>
        <dbReference type="Proteomes" id="UP000220904"/>
    </source>
</evidence>
<evidence type="ECO:0008006" key="3">
    <source>
        <dbReference type="Google" id="ProtNLM"/>
    </source>
</evidence>
<protein>
    <recommendedName>
        <fullName evidence="3">Exo-alpha-sialidase</fullName>
    </recommendedName>
</protein>
<dbReference type="SUPFAM" id="SSF50939">
    <property type="entry name" value="Sialidases"/>
    <property type="match status" value="1"/>
</dbReference>
<reference evidence="1 2" key="1">
    <citation type="journal article" date="2017" name="Front. Microbiol.">
        <title>New Insights into the Diversity of the Genus Faecalibacterium.</title>
        <authorList>
            <person name="Benevides L."/>
            <person name="Burman S."/>
            <person name="Martin R."/>
            <person name="Robert V."/>
            <person name="Thomas M."/>
            <person name="Miquel S."/>
            <person name="Chain F."/>
            <person name="Sokol H."/>
            <person name="Bermudez-Humaran L.G."/>
            <person name="Morrison M."/>
            <person name="Langella P."/>
            <person name="Azevedo V.A."/>
            <person name="Chatel J.M."/>
            <person name="Soares S."/>
        </authorList>
    </citation>
    <scope>NUCLEOTIDE SEQUENCE [LARGE SCALE GENOMIC DNA]</scope>
    <source>
        <strain evidence="1 2">AHMP21</strain>
    </source>
</reference>
<name>A0A2A7B6S1_9FIRM</name>